<organism evidence="1 2">
    <name type="scientific">Nemorincola caseinilytica</name>
    <dbReference type="NCBI Taxonomy" id="2054315"/>
    <lineage>
        <taxon>Bacteria</taxon>
        <taxon>Pseudomonadati</taxon>
        <taxon>Bacteroidota</taxon>
        <taxon>Chitinophagia</taxon>
        <taxon>Chitinophagales</taxon>
        <taxon>Chitinophagaceae</taxon>
        <taxon>Nemorincola</taxon>
    </lineage>
</organism>
<accession>A0ABP8N7D0</accession>
<evidence type="ECO:0000313" key="1">
    <source>
        <dbReference type="EMBL" id="GAA4461131.1"/>
    </source>
</evidence>
<sequence>MTADIGTFKFISSAVRTATIAPQLPDTLRGIIITGYTSDNVNPYDRIVLYIRNYKGEAGTYSIVQGQASAIYYHGGLVDSALGGVIAISNVTSLETTGYFKFNTKYGVTVNNGNYVANNP</sequence>
<name>A0ABP8N7D0_9BACT</name>
<evidence type="ECO:0000313" key="2">
    <source>
        <dbReference type="Proteomes" id="UP001500067"/>
    </source>
</evidence>
<keyword evidence="2" id="KW-1185">Reference proteome</keyword>
<dbReference type="Proteomes" id="UP001500067">
    <property type="component" value="Unassembled WGS sequence"/>
</dbReference>
<gene>
    <name evidence="1" type="ORF">GCM10023093_05250</name>
</gene>
<dbReference type="EMBL" id="BAABFA010000005">
    <property type="protein sequence ID" value="GAA4461131.1"/>
    <property type="molecule type" value="Genomic_DNA"/>
</dbReference>
<comment type="caution">
    <text evidence="1">The sequence shown here is derived from an EMBL/GenBank/DDBJ whole genome shotgun (WGS) entry which is preliminary data.</text>
</comment>
<proteinExistence type="predicted"/>
<reference evidence="2" key="1">
    <citation type="journal article" date="2019" name="Int. J. Syst. Evol. Microbiol.">
        <title>The Global Catalogue of Microorganisms (GCM) 10K type strain sequencing project: providing services to taxonomists for standard genome sequencing and annotation.</title>
        <authorList>
            <consortium name="The Broad Institute Genomics Platform"/>
            <consortium name="The Broad Institute Genome Sequencing Center for Infectious Disease"/>
            <person name="Wu L."/>
            <person name="Ma J."/>
        </authorList>
    </citation>
    <scope>NUCLEOTIDE SEQUENCE [LARGE SCALE GENOMIC DNA]</scope>
    <source>
        <strain evidence="2">JCM 32105</strain>
    </source>
</reference>
<protein>
    <submittedName>
        <fullName evidence="1">Uncharacterized protein</fullName>
    </submittedName>
</protein>